<name>U7V6L9_9MICC</name>
<accession>U7V6L9</accession>
<dbReference type="AlphaFoldDB" id="U7V6L9"/>
<dbReference type="HOGENOM" id="CLU_2809785_0_0_11"/>
<protein>
    <submittedName>
        <fullName evidence="1">Uncharacterized protein</fullName>
    </submittedName>
</protein>
<gene>
    <name evidence="1" type="ORF">HMPREF0742_01086</name>
</gene>
<sequence>MVTLSSIFTDFYGVPVIFLNTHCWRLKGAEEAATPAVQVVRRTSLLALVCEESLSKCGSCTIHTLYC</sequence>
<organism evidence="1 2">
    <name type="scientific">Rothia aeria F0184</name>
    <dbReference type="NCBI Taxonomy" id="888019"/>
    <lineage>
        <taxon>Bacteria</taxon>
        <taxon>Bacillati</taxon>
        <taxon>Actinomycetota</taxon>
        <taxon>Actinomycetes</taxon>
        <taxon>Micrococcales</taxon>
        <taxon>Micrococcaceae</taxon>
        <taxon>Rothia</taxon>
    </lineage>
</organism>
<comment type="caution">
    <text evidence="1">The sequence shown here is derived from an EMBL/GenBank/DDBJ whole genome shotgun (WGS) entry which is preliminary data.</text>
</comment>
<reference evidence="1 2" key="1">
    <citation type="submission" date="2013-08" db="EMBL/GenBank/DDBJ databases">
        <authorList>
            <person name="Weinstock G."/>
            <person name="Sodergren E."/>
            <person name="Wylie T."/>
            <person name="Fulton L."/>
            <person name="Fulton R."/>
            <person name="Fronick C."/>
            <person name="O'Laughlin M."/>
            <person name="Godfrey J."/>
            <person name="Miner T."/>
            <person name="Herter B."/>
            <person name="Appelbaum E."/>
            <person name="Cordes M."/>
            <person name="Lek S."/>
            <person name="Wollam A."/>
            <person name="Pepin K.H."/>
            <person name="Palsikar V.B."/>
            <person name="Mitreva M."/>
            <person name="Wilson R.K."/>
        </authorList>
    </citation>
    <scope>NUCLEOTIDE SEQUENCE [LARGE SCALE GENOMIC DNA]</scope>
    <source>
        <strain evidence="1 2">F0184</strain>
    </source>
</reference>
<dbReference type="Proteomes" id="UP000017174">
    <property type="component" value="Unassembled WGS sequence"/>
</dbReference>
<proteinExistence type="predicted"/>
<evidence type="ECO:0000313" key="1">
    <source>
        <dbReference type="EMBL" id="ERT66433.1"/>
    </source>
</evidence>
<dbReference type="EMBL" id="AXZG01000035">
    <property type="protein sequence ID" value="ERT66433.1"/>
    <property type="molecule type" value="Genomic_DNA"/>
</dbReference>
<evidence type="ECO:0000313" key="2">
    <source>
        <dbReference type="Proteomes" id="UP000017174"/>
    </source>
</evidence>